<comment type="caution">
    <text evidence="7">The sequence shown here is derived from an EMBL/GenBank/DDBJ whole genome shotgun (WGS) entry which is preliminary data.</text>
</comment>
<dbReference type="Proteomes" id="UP000469763">
    <property type="component" value="Unassembled WGS sequence"/>
</dbReference>
<evidence type="ECO:0000313" key="8">
    <source>
        <dbReference type="Proteomes" id="UP000469763"/>
    </source>
</evidence>
<dbReference type="InterPro" id="IPR024688">
    <property type="entry name" value="Mac_dom"/>
</dbReference>
<feature type="domain" description="Maltose/galactoside acetyltransferase" evidence="6">
    <location>
        <begin position="4"/>
        <end position="58"/>
    </location>
</feature>
<dbReference type="CDD" id="cd03357">
    <property type="entry name" value="LbH_MAT_GAT"/>
    <property type="match status" value="1"/>
</dbReference>
<dbReference type="GO" id="GO:0008870">
    <property type="term" value="F:galactoside O-acetyltransferase activity"/>
    <property type="evidence" value="ECO:0007669"/>
    <property type="project" value="TreeGrafter"/>
</dbReference>
<proteinExistence type="inferred from homology"/>
<dbReference type="RefSeq" id="WP_152349587.1">
    <property type="nucleotide sequence ID" value="NZ_WBSN01000001.1"/>
</dbReference>
<accession>A0A7K3TGC8</accession>
<evidence type="ECO:0000256" key="4">
    <source>
        <dbReference type="ARBA" id="ARBA00023315"/>
    </source>
</evidence>
<dbReference type="SUPFAM" id="SSF51161">
    <property type="entry name" value="Trimeric LpxA-like enzymes"/>
    <property type="match status" value="1"/>
</dbReference>
<dbReference type="Gene3D" id="2.160.10.10">
    <property type="entry name" value="Hexapeptide repeat proteins"/>
    <property type="match status" value="1"/>
</dbReference>
<evidence type="ECO:0000313" key="7">
    <source>
        <dbReference type="EMBL" id="NEG77670.1"/>
    </source>
</evidence>
<dbReference type="EMBL" id="WHZY01000001">
    <property type="protein sequence ID" value="NEG77670.1"/>
    <property type="molecule type" value="Genomic_DNA"/>
</dbReference>
<evidence type="ECO:0000256" key="1">
    <source>
        <dbReference type="ARBA" id="ARBA00007274"/>
    </source>
</evidence>
<keyword evidence="3" id="KW-0677">Repeat</keyword>
<dbReference type="InterPro" id="IPR039369">
    <property type="entry name" value="LacA-like"/>
</dbReference>
<keyword evidence="8" id="KW-1185">Reference proteome</keyword>
<organism evidence="7 8">
    <name type="scientific">Bifidobacterium avesanii</name>
    <dbReference type="NCBI Taxonomy" id="1798157"/>
    <lineage>
        <taxon>Bacteria</taxon>
        <taxon>Bacillati</taxon>
        <taxon>Actinomycetota</taxon>
        <taxon>Actinomycetes</taxon>
        <taxon>Bifidobacteriales</taxon>
        <taxon>Bifidobacteriaceae</taxon>
        <taxon>Bifidobacterium</taxon>
    </lineage>
</organism>
<dbReference type="PANTHER" id="PTHR43017">
    <property type="entry name" value="GALACTOSIDE O-ACETYLTRANSFERASE"/>
    <property type="match status" value="1"/>
</dbReference>
<dbReference type="PANTHER" id="PTHR43017:SF1">
    <property type="entry name" value="ACETYLTRANSFERASE YJL218W-RELATED"/>
    <property type="match status" value="1"/>
</dbReference>
<evidence type="ECO:0000259" key="6">
    <source>
        <dbReference type="SMART" id="SM01266"/>
    </source>
</evidence>
<sequence length="202" mass="22400">MDNAARRAQGLPYHYDDPSIMDGQLEYQEKLWEFNQTHPTDVEGKARLLKEMFAEIGEGCHVETPAHANWGFRHVRMGRGVYCNSNFTCVDDGDITIGDWCMFGPNVVIATAGHPVLPVLREHHYVYAIPVTIGRNVWVGANVTILPGVTIGDDCVIGAGSVVSHSIPAGSVAYGAPCEVARPIGEKDREFYFKNRRLDVWD</sequence>
<dbReference type="InterPro" id="IPR001451">
    <property type="entry name" value="Hexapep"/>
</dbReference>
<evidence type="ECO:0000256" key="2">
    <source>
        <dbReference type="ARBA" id="ARBA00022679"/>
    </source>
</evidence>
<dbReference type="Pfam" id="PF12464">
    <property type="entry name" value="Mac"/>
    <property type="match status" value="1"/>
</dbReference>
<keyword evidence="2 5" id="KW-0808">Transferase</keyword>
<evidence type="ECO:0000256" key="5">
    <source>
        <dbReference type="RuleBase" id="RU367021"/>
    </source>
</evidence>
<reference evidence="7 8" key="1">
    <citation type="submission" date="2019-10" db="EMBL/GenBank/DDBJ databases">
        <title>Bifidobacterium from non-human primates.</title>
        <authorList>
            <person name="Modesto M."/>
        </authorList>
    </citation>
    <scope>NUCLEOTIDE SEQUENCE [LARGE SCALE GENOMIC DNA]</scope>
    <source>
        <strain evidence="7 8">TREC</strain>
    </source>
</reference>
<dbReference type="SMART" id="SM01266">
    <property type="entry name" value="Mac"/>
    <property type="match status" value="1"/>
</dbReference>
<dbReference type="Pfam" id="PF00132">
    <property type="entry name" value="Hexapep"/>
    <property type="match status" value="1"/>
</dbReference>
<dbReference type="OrthoDB" id="2643438at2"/>
<comment type="similarity">
    <text evidence="1 5">Belongs to the transferase hexapeptide repeat family.</text>
</comment>
<keyword evidence="4 5" id="KW-0012">Acyltransferase</keyword>
<dbReference type="AlphaFoldDB" id="A0A7K3TGC8"/>
<name>A0A7K3TGC8_9BIFI</name>
<dbReference type="InterPro" id="IPR011004">
    <property type="entry name" value="Trimer_LpxA-like_sf"/>
</dbReference>
<dbReference type="EC" id="2.3.1.-" evidence="5"/>
<protein>
    <recommendedName>
        <fullName evidence="5">Acetyltransferase</fullName>
        <ecNumber evidence="5">2.3.1.-</ecNumber>
    </recommendedName>
</protein>
<evidence type="ECO:0000256" key="3">
    <source>
        <dbReference type="ARBA" id="ARBA00022737"/>
    </source>
</evidence>
<gene>
    <name evidence="7" type="ORF">GFD22_01440</name>
</gene>